<sequence>MAAASELLNESDIAIVQHEYGIYGGVDGDEVVDIIGGLRIPSIVVAHTVLKTRPRISVLCLRRSRRQRLGWLLCRRRPGNACASASTSEMRSGRTTLLTWGLLGPGKGIERVIEAMGSLRELHGRPRYLVAGRTHPKVWPSTVKHTARPRAEQARRTGVADSVCFDAHYRNVSSLTALVRSSALVSCPTTPRIRSLPVFWSTQSQRAAGRRHRAHAEETISAFRSIAERTYAVEFAHRTTLSERILWPSMGAEQGGMEDARFVRFIDDDGSVPRTP</sequence>
<name>A0A1X0G3C4_MYCNT</name>
<reference evidence="2 3" key="1">
    <citation type="submission" date="2017-02" db="EMBL/GenBank/DDBJ databases">
        <title>The new phylogeny of genus Mycobacterium.</title>
        <authorList>
            <person name="Tortoli E."/>
            <person name="Trovato A."/>
            <person name="Cirillo D.M."/>
        </authorList>
    </citation>
    <scope>NUCLEOTIDE SEQUENCE [LARGE SCALE GENOMIC DNA]</scope>
    <source>
        <strain evidence="2 3">DSM 45255</strain>
    </source>
</reference>
<accession>A0A1X0G3C4</accession>
<protein>
    <recommendedName>
        <fullName evidence="5">Glycosyl transferase family 1 domain-containing protein</fullName>
    </recommendedName>
</protein>
<dbReference type="EMBL" id="AP022590">
    <property type="protein sequence ID" value="BBY38919.1"/>
    <property type="molecule type" value="Genomic_DNA"/>
</dbReference>
<dbReference type="Gene3D" id="3.40.50.2000">
    <property type="entry name" value="Glycogen Phosphorylase B"/>
    <property type="match status" value="1"/>
</dbReference>
<evidence type="ECO:0008006" key="5">
    <source>
        <dbReference type="Google" id="ProtNLM"/>
    </source>
</evidence>
<dbReference type="AlphaFoldDB" id="A0A1X0G3C4"/>
<dbReference type="STRING" id="560555.BST30_04525"/>
<evidence type="ECO:0000313" key="1">
    <source>
        <dbReference type="EMBL" id="BBY38919.1"/>
    </source>
</evidence>
<evidence type="ECO:0000313" key="2">
    <source>
        <dbReference type="EMBL" id="ORB08531.1"/>
    </source>
</evidence>
<evidence type="ECO:0000313" key="3">
    <source>
        <dbReference type="Proteomes" id="UP000192760"/>
    </source>
</evidence>
<keyword evidence="4" id="KW-1185">Reference proteome</keyword>
<gene>
    <name evidence="2" type="ORF">BST30_04525</name>
    <name evidence="1" type="ORF">MMAN_30530</name>
</gene>
<dbReference type="Proteomes" id="UP000192760">
    <property type="component" value="Unassembled WGS sequence"/>
</dbReference>
<dbReference type="EMBL" id="MVHW01000003">
    <property type="protein sequence ID" value="ORB08531.1"/>
    <property type="molecule type" value="Genomic_DNA"/>
</dbReference>
<dbReference type="Proteomes" id="UP000465812">
    <property type="component" value="Chromosome"/>
</dbReference>
<organism evidence="2 3">
    <name type="scientific">Mycobacterium mantenii</name>
    <dbReference type="NCBI Taxonomy" id="560555"/>
    <lineage>
        <taxon>Bacteria</taxon>
        <taxon>Bacillati</taxon>
        <taxon>Actinomycetota</taxon>
        <taxon>Actinomycetes</taxon>
        <taxon>Mycobacteriales</taxon>
        <taxon>Mycobacteriaceae</taxon>
        <taxon>Mycobacterium</taxon>
        <taxon>Mycobacterium avium complex (MAC)</taxon>
    </lineage>
</organism>
<reference evidence="1" key="3">
    <citation type="submission" date="2020-02" db="EMBL/GenBank/DDBJ databases">
        <authorList>
            <person name="Matsumoto Y."/>
            <person name="Kinjo T."/>
            <person name="Motooka D."/>
            <person name="Nabeya D."/>
            <person name="Jung N."/>
            <person name="Uechi K."/>
            <person name="Horii T."/>
            <person name="Iida T."/>
            <person name="Fujita J."/>
            <person name="Nakamura S."/>
        </authorList>
    </citation>
    <scope>NUCLEOTIDE SEQUENCE</scope>
    <source>
        <strain evidence="1">JCM 18113</strain>
    </source>
</reference>
<evidence type="ECO:0000313" key="4">
    <source>
        <dbReference type="Proteomes" id="UP000465812"/>
    </source>
</evidence>
<reference evidence="1 4" key="2">
    <citation type="journal article" date="2019" name="Emerg. Microbes Infect.">
        <title>Comprehensive subspecies identification of 175 nontuberculous mycobacteria species based on 7547 genomic profiles.</title>
        <authorList>
            <person name="Matsumoto Y."/>
            <person name="Kinjo T."/>
            <person name="Motooka D."/>
            <person name="Nabeya D."/>
            <person name="Jung N."/>
            <person name="Uechi K."/>
            <person name="Horii T."/>
            <person name="Iida T."/>
            <person name="Fujita J."/>
            <person name="Nakamura S."/>
        </authorList>
    </citation>
    <scope>NUCLEOTIDE SEQUENCE [LARGE SCALE GENOMIC DNA]</scope>
    <source>
        <strain evidence="1 4">JCM 18113</strain>
    </source>
</reference>
<proteinExistence type="predicted"/>
<dbReference type="RefSeq" id="WP_083093506.1">
    <property type="nucleotide sequence ID" value="NZ_AP022590.1"/>
</dbReference>